<evidence type="ECO:0000313" key="4">
    <source>
        <dbReference type="EMBL" id="GBO00282.1"/>
    </source>
</evidence>
<comment type="caution">
    <text evidence="2">The sequence shown here is derived from an EMBL/GenBank/DDBJ whole genome shotgun (WGS) entry which is preliminary data.</text>
</comment>
<evidence type="ECO:0000313" key="2">
    <source>
        <dbReference type="EMBL" id="GBN99354.1"/>
    </source>
</evidence>
<evidence type="ECO:0000313" key="3">
    <source>
        <dbReference type="EMBL" id="GBO00278.1"/>
    </source>
</evidence>
<dbReference type="EMBL" id="BGPR01028856">
    <property type="protein sequence ID" value="GBO00282.1"/>
    <property type="molecule type" value="Genomic_DNA"/>
</dbReference>
<organism evidence="2 5">
    <name type="scientific">Araneus ventricosus</name>
    <name type="common">Orbweaver spider</name>
    <name type="synonym">Epeira ventricosa</name>
    <dbReference type="NCBI Taxonomy" id="182803"/>
    <lineage>
        <taxon>Eukaryota</taxon>
        <taxon>Metazoa</taxon>
        <taxon>Ecdysozoa</taxon>
        <taxon>Arthropoda</taxon>
        <taxon>Chelicerata</taxon>
        <taxon>Arachnida</taxon>
        <taxon>Araneae</taxon>
        <taxon>Araneomorphae</taxon>
        <taxon>Entelegynae</taxon>
        <taxon>Araneoidea</taxon>
        <taxon>Araneidae</taxon>
        <taxon>Araneus</taxon>
    </lineage>
</organism>
<dbReference type="EMBL" id="BGPR01028284">
    <property type="protein sequence ID" value="GBN99353.1"/>
    <property type="molecule type" value="Genomic_DNA"/>
</dbReference>
<accession>A0A4Y2TFC9</accession>
<reference evidence="2 5" key="1">
    <citation type="journal article" date="2019" name="Sci. Rep.">
        <title>Orb-weaving spider Araneus ventricosus genome elucidates the spidroin gene catalogue.</title>
        <authorList>
            <person name="Kono N."/>
            <person name="Nakamura H."/>
            <person name="Ohtoshi R."/>
            <person name="Moran D.A.P."/>
            <person name="Shinohara A."/>
            <person name="Yoshida Y."/>
            <person name="Fujiwara M."/>
            <person name="Mori M."/>
            <person name="Tomita M."/>
            <person name="Arakawa K."/>
        </authorList>
    </citation>
    <scope>NUCLEOTIDE SEQUENCE [LARGE SCALE GENOMIC DNA]</scope>
</reference>
<dbReference type="EMBL" id="BGPR01028285">
    <property type="protein sequence ID" value="GBN99354.1"/>
    <property type="molecule type" value="Genomic_DNA"/>
</dbReference>
<sequence length="87" mass="9773">MGRSNRIRMRRLSLGQGPGRRFSISLGTDSSPGMWSVDGQEVVDPTADPTTMLAKKQHSDVCDKDPWSSCGSYRSLLNWGVKRWMSR</sequence>
<dbReference type="Proteomes" id="UP000499080">
    <property type="component" value="Unassembled WGS sequence"/>
</dbReference>
<evidence type="ECO:0000313" key="5">
    <source>
        <dbReference type="Proteomes" id="UP000499080"/>
    </source>
</evidence>
<keyword evidence="5" id="KW-1185">Reference proteome</keyword>
<protein>
    <submittedName>
        <fullName evidence="2">Uncharacterized protein</fullName>
    </submittedName>
</protein>
<proteinExistence type="predicted"/>
<gene>
    <name evidence="1" type="ORF">AVEN_12861_1</name>
    <name evidence="2" type="ORF">AVEN_177205_1</name>
    <name evidence="4" type="ORF">AVEN_257746_1</name>
    <name evidence="3" type="ORF">AVEN_5629_1</name>
</gene>
<dbReference type="EMBL" id="BGPR01028850">
    <property type="protein sequence ID" value="GBO00278.1"/>
    <property type="molecule type" value="Genomic_DNA"/>
</dbReference>
<name>A0A4Y2TFC9_ARAVE</name>
<evidence type="ECO:0000313" key="1">
    <source>
        <dbReference type="EMBL" id="GBN99353.1"/>
    </source>
</evidence>
<dbReference type="AlphaFoldDB" id="A0A4Y2TFC9"/>